<accession>A0A9P8KTV4</accession>
<feature type="non-terminal residue" evidence="2">
    <location>
        <position position="280"/>
    </location>
</feature>
<protein>
    <submittedName>
        <fullName evidence="2">Uncharacterized protein</fullName>
    </submittedName>
</protein>
<dbReference type="AlphaFoldDB" id="A0A9P8KTV4"/>
<sequence>MENQRNAGRSIGQAMIQQYPHLLSLRQTPSTRGLHDSRYADRPVSPTDYLLSLERPVHNPRAESPTNPSRLFRGTMIEPAPSIGNEVATATVANYNDGNITNSLPAVPGLSPVSAPRFTHFTFDNHNPHPSAPSITTTSSTESVEADTWSHQRPRMERLLTICEDAARLFLRREYLSTPAASGGGDQHHNTRTHRGYHPHTPSSSQVPPPPNHPLQTATSLIADTLWTRARRSPPQQQLQTVHRMADLYDWTDAVVGAAQAGAGLRRWRVCAAFAAARDM</sequence>
<evidence type="ECO:0000313" key="2">
    <source>
        <dbReference type="EMBL" id="KAH0533893.1"/>
    </source>
</evidence>
<reference evidence="2" key="1">
    <citation type="submission" date="2021-03" db="EMBL/GenBank/DDBJ databases">
        <title>Comparative genomics and phylogenomic investigation of the class Geoglossomycetes provide insights into ecological specialization and systematics.</title>
        <authorList>
            <person name="Melie T."/>
            <person name="Pirro S."/>
            <person name="Miller A.N."/>
            <person name="Quandt A."/>
        </authorList>
    </citation>
    <scope>NUCLEOTIDE SEQUENCE</scope>
    <source>
        <strain evidence="2">GBOQ0MN5Z8</strain>
    </source>
</reference>
<comment type="caution">
    <text evidence="2">The sequence shown here is derived from an EMBL/GenBank/DDBJ whole genome shotgun (WGS) entry which is preliminary data.</text>
</comment>
<keyword evidence="3" id="KW-1185">Reference proteome</keyword>
<evidence type="ECO:0000313" key="3">
    <source>
        <dbReference type="Proteomes" id="UP000698800"/>
    </source>
</evidence>
<evidence type="ECO:0000256" key="1">
    <source>
        <dbReference type="SAM" id="MobiDB-lite"/>
    </source>
</evidence>
<feature type="region of interest" description="Disordered" evidence="1">
    <location>
        <begin position="127"/>
        <end position="150"/>
    </location>
</feature>
<feature type="region of interest" description="Disordered" evidence="1">
    <location>
        <begin position="178"/>
        <end position="217"/>
    </location>
</feature>
<dbReference type="EMBL" id="JAGHQL010000318">
    <property type="protein sequence ID" value="KAH0533893.1"/>
    <property type="molecule type" value="Genomic_DNA"/>
</dbReference>
<proteinExistence type="predicted"/>
<dbReference type="Proteomes" id="UP000698800">
    <property type="component" value="Unassembled WGS sequence"/>
</dbReference>
<organism evidence="2 3">
    <name type="scientific">Glutinoglossum americanum</name>
    <dbReference type="NCBI Taxonomy" id="1670608"/>
    <lineage>
        <taxon>Eukaryota</taxon>
        <taxon>Fungi</taxon>
        <taxon>Dikarya</taxon>
        <taxon>Ascomycota</taxon>
        <taxon>Pezizomycotina</taxon>
        <taxon>Geoglossomycetes</taxon>
        <taxon>Geoglossales</taxon>
        <taxon>Geoglossaceae</taxon>
        <taxon>Glutinoglossum</taxon>
    </lineage>
</organism>
<name>A0A9P8KTV4_9PEZI</name>
<gene>
    <name evidence="2" type="ORF">FGG08_007483</name>
</gene>
<feature type="compositionally biased region" description="Low complexity" evidence="1">
    <location>
        <begin position="132"/>
        <end position="147"/>
    </location>
</feature>